<dbReference type="Proteomes" id="UP000294229">
    <property type="component" value="Unassembled WGS sequence"/>
</dbReference>
<dbReference type="STRING" id="728.VY92_03155"/>
<evidence type="ECO:0000313" key="3">
    <source>
        <dbReference type="EMBL" id="SUV40371.1"/>
    </source>
</evidence>
<accession>A0A0F5F052</accession>
<proteinExistence type="predicted"/>
<dbReference type="OrthoDB" id="6657909at2"/>
<organism evidence="2 5">
    <name type="scientific">Avibacterium paragallinarum</name>
    <name type="common">Haemophilus gallinarum</name>
    <dbReference type="NCBI Taxonomy" id="728"/>
    <lineage>
        <taxon>Bacteria</taxon>
        <taxon>Pseudomonadati</taxon>
        <taxon>Pseudomonadota</taxon>
        <taxon>Gammaproteobacteria</taxon>
        <taxon>Pasteurellales</taxon>
        <taxon>Pasteurellaceae</taxon>
        <taxon>Avibacterium</taxon>
    </lineage>
</organism>
<keyword evidence="1" id="KW-0812">Transmembrane</keyword>
<sequence length="157" mass="17662">MTMQTISLKKLALFWTGVVGLNAALCFFFGLLVASDVMSVLGMVVGVLCFIAFYTFVDYQLLRRNQLQWHKALRQSSWLKALLQGTVFFHFSIEFFCGFLALAALEGFFKGLIPPFWHSLFATLITGLLLSFILLLISVLLIVIKKFACNPHTQGET</sequence>
<evidence type="ECO:0000313" key="2">
    <source>
        <dbReference type="EMBL" id="RZN60894.1"/>
    </source>
</evidence>
<reference evidence="3 4" key="1">
    <citation type="submission" date="2018-06" db="EMBL/GenBank/DDBJ databases">
        <authorList>
            <consortium name="Pathogen Informatics"/>
            <person name="Doyle S."/>
        </authorList>
    </citation>
    <scope>NUCLEOTIDE SEQUENCE [LARGE SCALE GENOMIC DNA]</scope>
    <source>
        <strain evidence="3 4">NCTC10926</strain>
    </source>
</reference>
<feature type="transmembrane region" description="Helical" evidence="1">
    <location>
        <begin position="116"/>
        <end position="144"/>
    </location>
</feature>
<feature type="transmembrane region" description="Helical" evidence="1">
    <location>
        <begin position="78"/>
        <end position="104"/>
    </location>
</feature>
<dbReference type="RefSeq" id="WP_115615777.1">
    <property type="nucleotide sequence ID" value="NZ_LAEN01000007.1"/>
</dbReference>
<feature type="transmembrane region" description="Helical" evidence="1">
    <location>
        <begin position="40"/>
        <end position="57"/>
    </location>
</feature>
<reference evidence="2 5" key="2">
    <citation type="submission" date="2018-11" db="EMBL/GenBank/DDBJ databases">
        <title>Sequencing Av. paragallinarum serogroups.</title>
        <authorList>
            <person name="Hellmuth J.E."/>
            <person name="Boucher C.E."/>
            <person name="Cason E.D."/>
        </authorList>
    </citation>
    <scope>NUCLEOTIDE SEQUENCE [LARGE SCALE GENOMIC DNA]</scope>
    <source>
        <strain evidence="2 5">SA-3</strain>
    </source>
</reference>
<keyword evidence="1" id="KW-0472">Membrane</keyword>
<dbReference type="EMBL" id="RQXS01000005">
    <property type="protein sequence ID" value="RZN60894.1"/>
    <property type="molecule type" value="Genomic_DNA"/>
</dbReference>
<keyword evidence="1" id="KW-1133">Transmembrane helix</keyword>
<name>A0A0F5F052_AVIPA</name>
<dbReference type="EMBL" id="UFSW01000002">
    <property type="protein sequence ID" value="SUV40371.1"/>
    <property type="molecule type" value="Genomic_DNA"/>
</dbReference>
<evidence type="ECO:0000313" key="4">
    <source>
        <dbReference type="Proteomes" id="UP000254620"/>
    </source>
</evidence>
<evidence type="ECO:0000313" key="5">
    <source>
        <dbReference type="Proteomes" id="UP000294229"/>
    </source>
</evidence>
<dbReference type="Proteomes" id="UP000254620">
    <property type="component" value="Unassembled WGS sequence"/>
</dbReference>
<feature type="transmembrane region" description="Helical" evidence="1">
    <location>
        <begin position="12"/>
        <end position="34"/>
    </location>
</feature>
<protein>
    <submittedName>
        <fullName evidence="2">Uncharacterized protein</fullName>
    </submittedName>
</protein>
<gene>
    <name evidence="2" type="ORF">EIG79_02120</name>
    <name evidence="3" type="ORF">NCTC10926_02409</name>
</gene>
<dbReference type="AlphaFoldDB" id="A0A0F5F052"/>
<evidence type="ECO:0000256" key="1">
    <source>
        <dbReference type="SAM" id="Phobius"/>
    </source>
</evidence>